<evidence type="ECO:0000313" key="11">
    <source>
        <dbReference type="Proteomes" id="UP000189177"/>
    </source>
</evidence>
<dbReference type="GO" id="GO:0016757">
    <property type="term" value="F:glycosyltransferase activity"/>
    <property type="evidence" value="ECO:0007669"/>
    <property type="project" value="UniProtKB-KW"/>
</dbReference>
<dbReference type="OrthoDB" id="9769617at2"/>
<dbReference type="PANTHER" id="PTHR11476:SF7">
    <property type="entry name" value="HISTIDINE--TRNA LIGASE"/>
    <property type="match status" value="1"/>
</dbReference>
<protein>
    <recommendedName>
        <fullName evidence="4 7">ATP phosphoribosyltransferase regulatory subunit</fullName>
    </recommendedName>
</protein>
<dbReference type="NCBIfam" id="TIGR00443">
    <property type="entry name" value="hisZ_biosyn_reg"/>
    <property type="match status" value="1"/>
</dbReference>
<evidence type="ECO:0000256" key="1">
    <source>
        <dbReference type="ARBA" id="ARBA00004496"/>
    </source>
</evidence>
<dbReference type="STRING" id="252474.B1A74_09665"/>
<dbReference type="InterPro" id="IPR004517">
    <property type="entry name" value="HisZ"/>
</dbReference>
<dbReference type="GO" id="GO:0000105">
    <property type="term" value="P:L-histidine biosynthetic process"/>
    <property type="evidence" value="ECO:0007669"/>
    <property type="project" value="UniProtKB-UniRule"/>
</dbReference>
<dbReference type="CDD" id="cd00773">
    <property type="entry name" value="HisRS-like_core"/>
    <property type="match status" value="1"/>
</dbReference>
<dbReference type="PIRSF" id="PIRSF001549">
    <property type="entry name" value="His-tRNA_synth"/>
    <property type="match status" value="1"/>
</dbReference>
<feature type="binding site" evidence="8">
    <location>
        <position position="112"/>
    </location>
    <ligand>
        <name>L-histidine</name>
        <dbReference type="ChEBI" id="CHEBI:57595"/>
    </ligand>
</feature>
<dbReference type="EMBL" id="MUZR01000040">
    <property type="protein sequence ID" value="OOC09659.1"/>
    <property type="molecule type" value="Genomic_DNA"/>
</dbReference>
<evidence type="ECO:0000256" key="2">
    <source>
        <dbReference type="ARBA" id="ARBA00004667"/>
    </source>
</evidence>
<evidence type="ECO:0000256" key="7">
    <source>
        <dbReference type="HAMAP-Rule" id="MF_00125"/>
    </source>
</evidence>
<keyword evidence="7" id="KW-0368">Histidine biosynthesis</keyword>
<dbReference type="HAMAP" id="MF_00125">
    <property type="entry name" value="HisZ"/>
    <property type="match status" value="1"/>
</dbReference>
<keyword evidence="5 7" id="KW-0963">Cytoplasm</keyword>
<feature type="binding site" evidence="8">
    <location>
        <begin position="83"/>
        <end position="85"/>
    </location>
    <ligand>
        <name>L-histidine</name>
        <dbReference type="ChEBI" id="CHEBI:57595"/>
    </ligand>
</feature>
<comment type="miscellaneous">
    <text evidence="7">This function is generally fulfilled by the C-terminal part of HisG, which is missing in some bacteria such as this one.</text>
</comment>
<proteinExistence type="inferred from homology"/>
<keyword evidence="10" id="KW-0808">Transferase</keyword>
<dbReference type="GO" id="GO:0005737">
    <property type="term" value="C:cytoplasm"/>
    <property type="evidence" value="ECO:0007669"/>
    <property type="project" value="UniProtKB-SubCell"/>
</dbReference>
<comment type="caution">
    <text evidence="10">The sequence shown here is derived from an EMBL/GenBank/DDBJ whole genome shotgun (WGS) entry which is preliminary data.</text>
</comment>
<reference evidence="10 11" key="1">
    <citation type="submission" date="2017-02" db="EMBL/GenBank/DDBJ databases">
        <title>Genomic diversity within the haloalkaliphilic genus Thioalkalivibrio.</title>
        <authorList>
            <person name="Ahn A.-C."/>
            <person name="Meier-Kolthoff J."/>
            <person name="Overmars L."/>
            <person name="Richter M."/>
            <person name="Woyke T."/>
            <person name="Sorokin D.Y."/>
            <person name="Muyzer G."/>
        </authorList>
    </citation>
    <scope>NUCLEOTIDE SEQUENCE [LARGE SCALE GENOMIC DNA]</scope>
    <source>
        <strain evidence="10 11">HL17</strain>
    </source>
</reference>
<evidence type="ECO:0000256" key="6">
    <source>
        <dbReference type="ARBA" id="ARBA00025246"/>
    </source>
</evidence>
<comment type="function">
    <text evidence="6 7">Required for the first step of histidine biosynthesis. May allow the feedback regulation of ATP phosphoribosyltransferase activity by histidine.</text>
</comment>
<dbReference type="SUPFAM" id="SSF55681">
    <property type="entry name" value="Class II aaRS and biotin synthetases"/>
    <property type="match status" value="1"/>
</dbReference>
<dbReference type="NCBIfam" id="NF009086">
    <property type="entry name" value="PRK12421.1"/>
    <property type="match status" value="1"/>
</dbReference>
<dbReference type="NCBIfam" id="NF008935">
    <property type="entry name" value="PRK12292.1-1"/>
    <property type="match status" value="1"/>
</dbReference>
<feature type="domain" description="Class II Histidinyl-tRNA synthetase (HisRS)-like catalytic core" evidence="9">
    <location>
        <begin position="12"/>
        <end position="326"/>
    </location>
</feature>
<dbReference type="InterPro" id="IPR004516">
    <property type="entry name" value="HisRS/HisZ"/>
</dbReference>
<dbReference type="InterPro" id="IPR045864">
    <property type="entry name" value="aa-tRNA-synth_II/BPL/LPL"/>
</dbReference>
<evidence type="ECO:0000259" key="9">
    <source>
        <dbReference type="Pfam" id="PF13393"/>
    </source>
</evidence>
<feature type="binding site" evidence="8">
    <location>
        <position position="276"/>
    </location>
    <ligand>
        <name>L-histidine</name>
        <dbReference type="ChEBI" id="CHEBI:57595"/>
    </ligand>
</feature>
<dbReference type="InterPro" id="IPR041715">
    <property type="entry name" value="HisRS-like_core"/>
</dbReference>
<dbReference type="Pfam" id="PF13393">
    <property type="entry name" value="tRNA-synt_His"/>
    <property type="match status" value="1"/>
</dbReference>
<gene>
    <name evidence="7" type="primary">hisZ</name>
    <name evidence="10" type="ORF">B1A74_09665</name>
</gene>
<dbReference type="Proteomes" id="UP000189177">
    <property type="component" value="Unassembled WGS sequence"/>
</dbReference>
<evidence type="ECO:0000313" key="10">
    <source>
        <dbReference type="EMBL" id="OOC09659.1"/>
    </source>
</evidence>
<feature type="binding site" evidence="8">
    <location>
        <position position="126"/>
    </location>
    <ligand>
        <name>L-histidine</name>
        <dbReference type="ChEBI" id="CHEBI:57595"/>
    </ligand>
</feature>
<dbReference type="RefSeq" id="WP_077244508.1">
    <property type="nucleotide sequence ID" value="NZ_MUZR01000040.1"/>
</dbReference>
<evidence type="ECO:0000256" key="3">
    <source>
        <dbReference type="ARBA" id="ARBA00005539"/>
    </source>
</evidence>
<comment type="subcellular location">
    <subcellularLocation>
        <location evidence="1 7">Cytoplasm</location>
    </subcellularLocation>
</comment>
<evidence type="ECO:0000256" key="4">
    <source>
        <dbReference type="ARBA" id="ARBA00020397"/>
    </source>
</evidence>
<evidence type="ECO:0000256" key="5">
    <source>
        <dbReference type="ARBA" id="ARBA00022490"/>
    </source>
</evidence>
<dbReference type="AlphaFoldDB" id="A0A1V2ZX58"/>
<dbReference type="Gene3D" id="3.30.930.10">
    <property type="entry name" value="Bira Bifunctional Protein, Domain 2"/>
    <property type="match status" value="1"/>
</dbReference>
<organism evidence="10 11">
    <name type="scientific">Thioalkalivibrio halophilus</name>
    <dbReference type="NCBI Taxonomy" id="252474"/>
    <lineage>
        <taxon>Bacteria</taxon>
        <taxon>Pseudomonadati</taxon>
        <taxon>Pseudomonadota</taxon>
        <taxon>Gammaproteobacteria</taxon>
        <taxon>Chromatiales</taxon>
        <taxon>Ectothiorhodospiraceae</taxon>
        <taxon>Thioalkalivibrio</taxon>
    </lineage>
</organism>
<comment type="subunit">
    <text evidence="7">Heteromultimer composed of HisG and HisZ subunits.</text>
</comment>
<comment type="similarity">
    <text evidence="3 7">Belongs to the class-II aminoacyl-tRNA synthetase family. HisZ subfamily.</text>
</comment>
<comment type="pathway">
    <text evidence="2 7">Amino-acid biosynthesis; L-histidine biosynthesis; L-histidine from 5-phospho-alpha-D-ribose 1-diphosphate: step 1/9.</text>
</comment>
<feature type="binding site" evidence="8">
    <location>
        <position position="130"/>
    </location>
    <ligand>
        <name>L-histidine</name>
        <dbReference type="ChEBI" id="CHEBI:57595"/>
    </ligand>
</feature>
<name>A0A1V2ZX58_9GAMM</name>
<sequence>MTEINRWLLPDGLEEALPDSARRLEGLRRRVLDHFDVWGYDHVMPPLAEYLESLLTGAGHELDLQTFKLTDQLTGRLMGVRADLTPQVARIDAHRQHVAGANRLCYVGTTLRARADEWSGSRSPLQAGAELFGHDGLDSDVEVIRLMLATLEVCGVHRPSMDLGHVGIFRSLARAARLEPEQERAFFDQLQRKSIPEIEQTLAQWRAAGLDPDLADALRALPDLNGGPEVLASARAALGRAPAEVHAALDHLEAIVEDLQSLGTEVDLHVDVAELRGYAYHTGLVFAAFIPGSGQAVARGGRYNEIGRVFGRARSATGFSTDLRELARHGDARGDPERPRQCVLAPAGTDPELEAAVCELRGRGVRVVRELRGETPVTDADARLEYRNEQWMVVEH</sequence>
<keyword evidence="10" id="KW-0328">Glycosyltransferase</keyword>
<dbReference type="PANTHER" id="PTHR11476">
    <property type="entry name" value="HISTIDYL-TRNA SYNTHETASE"/>
    <property type="match status" value="1"/>
</dbReference>
<keyword evidence="11" id="KW-1185">Reference proteome</keyword>
<keyword evidence="7" id="KW-0028">Amino-acid biosynthesis</keyword>
<accession>A0A1V2ZX58</accession>
<dbReference type="UniPathway" id="UPA00031">
    <property type="reaction ID" value="UER00006"/>
</dbReference>
<evidence type="ECO:0000256" key="8">
    <source>
        <dbReference type="PIRSR" id="PIRSR001549-1"/>
    </source>
</evidence>